<protein>
    <recommendedName>
        <fullName evidence="3">ABC transporter domain-containing protein</fullName>
    </recommendedName>
</protein>
<dbReference type="PROSITE" id="PS50893">
    <property type="entry name" value="ABC_TRANSPORTER_2"/>
    <property type="match status" value="1"/>
</dbReference>
<dbReference type="PANTHER" id="PTHR43394">
    <property type="entry name" value="ATP-DEPENDENT PERMEASE MDL1, MITOCHONDRIAL"/>
    <property type="match status" value="1"/>
</dbReference>
<dbReference type="GO" id="GO:0090374">
    <property type="term" value="P:oligopeptide export from mitochondrion"/>
    <property type="evidence" value="ECO:0007669"/>
    <property type="project" value="TreeGrafter"/>
</dbReference>
<gene>
    <name evidence="4" type="ORF">HBR001_LOCUS5542</name>
</gene>
<keyword evidence="1" id="KW-0547">Nucleotide-binding</keyword>
<dbReference type="SMART" id="SM00382">
    <property type="entry name" value="AAA"/>
    <property type="match status" value="1"/>
</dbReference>
<dbReference type="GO" id="GO:0015421">
    <property type="term" value="F:ABC-type oligopeptide transporter activity"/>
    <property type="evidence" value="ECO:0007669"/>
    <property type="project" value="TreeGrafter"/>
</dbReference>
<dbReference type="GO" id="GO:0005524">
    <property type="term" value="F:ATP binding"/>
    <property type="evidence" value="ECO:0007669"/>
    <property type="project" value="UniProtKB-KW"/>
</dbReference>
<evidence type="ECO:0000256" key="1">
    <source>
        <dbReference type="ARBA" id="ARBA00022741"/>
    </source>
</evidence>
<dbReference type="InterPro" id="IPR027417">
    <property type="entry name" value="P-loop_NTPase"/>
</dbReference>
<dbReference type="InterPro" id="IPR039421">
    <property type="entry name" value="Type_1_exporter"/>
</dbReference>
<dbReference type="EMBL" id="CANTFL010001166">
    <property type="protein sequence ID" value="CAI5732510.1"/>
    <property type="molecule type" value="Genomic_DNA"/>
</dbReference>
<dbReference type="SUPFAM" id="SSF52540">
    <property type="entry name" value="P-loop containing nucleoside triphosphate hydrolases"/>
    <property type="match status" value="1"/>
</dbReference>
<evidence type="ECO:0000313" key="5">
    <source>
        <dbReference type="Proteomes" id="UP001162031"/>
    </source>
</evidence>
<evidence type="ECO:0000313" key="4">
    <source>
        <dbReference type="EMBL" id="CAI5732510.1"/>
    </source>
</evidence>
<comment type="caution">
    <text evidence="4">The sequence shown here is derived from an EMBL/GenBank/DDBJ whole genome shotgun (WGS) entry which is preliminary data.</text>
</comment>
<dbReference type="InterPro" id="IPR003439">
    <property type="entry name" value="ABC_transporter-like_ATP-bd"/>
</dbReference>
<name>A0AAV0U9I3_HYABA</name>
<keyword evidence="2" id="KW-0067">ATP-binding</keyword>
<sequence length="194" mass="21072">MPGETVAVVGPSGSSKSTIVSQLERFCDPMGGIVTVDGADKRMLNVKWSHSQIGLAGQESSLFATFVMESIPYGCTSATDKQTQRIAIARAIIKKSPILLLGEATSVLDTESERIVQASLDRQQANTDLTTILVVHHLSTIRYANRIAVHSGDAIVEIGLREELMKLDNGHDRILAQAQDRVSSEEDEKSLLKK</sequence>
<proteinExistence type="predicted"/>
<dbReference type="Gene3D" id="3.40.50.300">
    <property type="entry name" value="P-loop containing nucleotide triphosphate hydrolases"/>
    <property type="match status" value="2"/>
</dbReference>
<dbReference type="GO" id="GO:0016887">
    <property type="term" value="F:ATP hydrolysis activity"/>
    <property type="evidence" value="ECO:0007669"/>
    <property type="project" value="InterPro"/>
</dbReference>
<dbReference type="InterPro" id="IPR003593">
    <property type="entry name" value="AAA+_ATPase"/>
</dbReference>
<evidence type="ECO:0000259" key="3">
    <source>
        <dbReference type="PROSITE" id="PS50893"/>
    </source>
</evidence>
<keyword evidence="5" id="KW-1185">Reference proteome</keyword>
<dbReference type="Pfam" id="PF00005">
    <property type="entry name" value="ABC_tran"/>
    <property type="match status" value="1"/>
</dbReference>
<dbReference type="Proteomes" id="UP001162031">
    <property type="component" value="Unassembled WGS sequence"/>
</dbReference>
<feature type="domain" description="ABC transporter" evidence="3">
    <location>
        <begin position="1"/>
        <end position="177"/>
    </location>
</feature>
<accession>A0AAV0U9I3</accession>
<organism evidence="4 5">
    <name type="scientific">Hyaloperonospora brassicae</name>
    <name type="common">Brassica downy mildew</name>
    <name type="synonym">Peronospora brassicae</name>
    <dbReference type="NCBI Taxonomy" id="162125"/>
    <lineage>
        <taxon>Eukaryota</taxon>
        <taxon>Sar</taxon>
        <taxon>Stramenopiles</taxon>
        <taxon>Oomycota</taxon>
        <taxon>Peronosporomycetes</taxon>
        <taxon>Peronosporales</taxon>
        <taxon>Peronosporaceae</taxon>
        <taxon>Hyaloperonospora</taxon>
    </lineage>
</organism>
<dbReference type="PANTHER" id="PTHR43394:SF1">
    <property type="entry name" value="ATP-BINDING CASSETTE SUB-FAMILY B MEMBER 10, MITOCHONDRIAL"/>
    <property type="match status" value="1"/>
</dbReference>
<dbReference type="GO" id="GO:0005743">
    <property type="term" value="C:mitochondrial inner membrane"/>
    <property type="evidence" value="ECO:0007669"/>
    <property type="project" value="TreeGrafter"/>
</dbReference>
<evidence type="ECO:0000256" key="2">
    <source>
        <dbReference type="ARBA" id="ARBA00022840"/>
    </source>
</evidence>
<reference evidence="4" key="1">
    <citation type="submission" date="2022-12" db="EMBL/GenBank/DDBJ databases">
        <authorList>
            <person name="Webb A."/>
        </authorList>
    </citation>
    <scope>NUCLEOTIDE SEQUENCE</scope>
    <source>
        <strain evidence="4">Hp1</strain>
    </source>
</reference>
<dbReference type="AlphaFoldDB" id="A0AAV0U9I3"/>